<dbReference type="Gene3D" id="3.40.50.1820">
    <property type="entry name" value="alpha/beta hydrolase"/>
    <property type="match status" value="1"/>
</dbReference>
<dbReference type="EMBL" id="BEHT01000043">
    <property type="protein sequence ID" value="GBC99925.1"/>
    <property type="molecule type" value="Genomic_DNA"/>
</dbReference>
<dbReference type="GO" id="GO:0006508">
    <property type="term" value="P:proteolysis"/>
    <property type="evidence" value="ECO:0007669"/>
    <property type="project" value="InterPro"/>
</dbReference>
<feature type="domain" description="Peptidase S9 prolyl oligopeptidase catalytic" evidence="2">
    <location>
        <begin position="52"/>
        <end position="254"/>
    </location>
</feature>
<evidence type="ECO:0000313" key="3">
    <source>
        <dbReference type="EMBL" id="GBC99925.1"/>
    </source>
</evidence>
<name>A0A2H5XFH6_9BACT</name>
<dbReference type="InterPro" id="IPR001375">
    <property type="entry name" value="Peptidase_S9_cat"/>
</dbReference>
<gene>
    <name evidence="3" type="primary">dpp5_5</name>
    <name evidence="3" type="ORF">HRbin17_02458</name>
</gene>
<protein>
    <submittedName>
        <fullName evidence="3">Dipeptidyl-peptidase 5</fullName>
        <ecNumber evidence="3">3.4.14.-</ecNumber>
    </submittedName>
</protein>
<dbReference type="EC" id="3.4.14.-" evidence="3"/>
<dbReference type="PANTHER" id="PTHR22946:SF9">
    <property type="entry name" value="POLYKETIDE TRANSFERASE AF380"/>
    <property type="match status" value="1"/>
</dbReference>
<sequence length="254" mass="28045">MQFEVQGQRIYGMLHLPDVAAKNSGTKVPAVAMCHGFTGNRIEAHRLFVKAARYFAANGFAVLRFDFRGSGESEGDFEQVTVSDEIADALAALAFVRRQSVVDENRIGLIGLSLGGCVAACAAARDRRVKALVLWAAVADLREVFTTRWGDTIKAQMQAQGFWDMGGWKISKAFYEDALRIDPLREIASYDGAALVVHGTNDAAVPVDHAHRYHAALRCTKRLHLVIGADHTFARTDWEAEVFAETLNWLQTHL</sequence>
<proteinExistence type="predicted"/>
<keyword evidence="1 3" id="KW-0378">Hydrolase</keyword>
<comment type="caution">
    <text evidence="3">The sequence shown here is derived from an EMBL/GenBank/DDBJ whole genome shotgun (WGS) entry which is preliminary data.</text>
</comment>
<evidence type="ECO:0000259" key="2">
    <source>
        <dbReference type="Pfam" id="PF00326"/>
    </source>
</evidence>
<reference evidence="4" key="1">
    <citation type="submission" date="2017-09" db="EMBL/GenBank/DDBJ databases">
        <title>Metaegenomics of thermophilic ammonia-oxidizing enrichment culture.</title>
        <authorList>
            <person name="Kato S."/>
            <person name="Suzuki K."/>
        </authorList>
    </citation>
    <scope>NUCLEOTIDE SEQUENCE [LARGE SCALE GENOMIC DNA]</scope>
</reference>
<dbReference type="InterPro" id="IPR050261">
    <property type="entry name" value="FrsA_esterase"/>
</dbReference>
<organism evidence="3 4">
    <name type="scientific">Candidatus Fervidibacter japonicus</name>
    <dbReference type="NCBI Taxonomy" id="2035412"/>
    <lineage>
        <taxon>Bacteria</taxon>
        <taxon>Candidatus Fervidibacterota</taxon>
        <taxon>Candidatus Fervidibacter</taxon>
    </lineage>
</organism>
<evidence type="ECO:0000256" key="1">
    <source>
        <dbReference type="ARBA" id="ARBA00022801"/>
    </source>
</evidence>
<dbReference type="GO" id="GO:0052689">
    <property type="term" value="F:carboxylic ester hydrolase activity"/>
    <property type="evidence" value="ECO:0007669"/>
    <property type="project" value="UniProtKB-ARBA"/>
</dbReference>
<dbReference type="AlphaFoldDB" id="A0A2H5XFH6"/>
<dbReference type="GO" id="GO:0008236">
    <property type="term" value="F:serine-type peptidase activity"/>
    <property type="evidence" value="ECO:0007669"/>
    <property type="project" value="InterPro"/>
</dbReference>
<evidence type="ECO:0000313" key="4">
    <source>
        <dbReference type="Proteomes" id="UP000236173"/>
    </source>
</evidence>
<dbReference type="Pfam" id="PF00326">
    <property type="entry name" value="Peptidase_S9"/>
    <property type="match status" value="1"/>
</dbReference>
<accession>A0A2H5XFH6</accession>
<dbReference type="PANTHER" id="PTHR22946">
    <property type="entry name" value="DIENELACTONE HYDROLASE DOMAIN-CONTAINING PROTEIN-RELATED"/>
    <property type="match status" value="1"/>
</dbReference>
<dbReference type="InterPro" id="IPR029058">
    <property type="entry name" value="AB_hydrolase_fold"/>
</dbReference>
<dbReference type="SUPFAM" id="SSF53474">
    <property type="entry name" value="alpha/beta-Hydrolases"/>
    <property type="match status" value="1"/>
</dbReference>
<dbReference type="Proteomes" id="UP000236173">
    <property type="component" value="Unassembled WGS sequence"/>
</dbReference>